<reference evidence="8" key="1">
    <citation type="journal article" date="2018" name="Mol. Biol. Evol.">
        <title>Broad Genomic Sampling Reveals a Smut Pathogenic Ancestry of the Fungal Clade Ustilaginomycotina.</title>
        <authorList>
            <person name="Kijpornyongpan T."/>
            <person name="Mondo S.J."/>
            <person name="Barry K."/>
            <person name="Sandor L."/>
            <person name="Lee J."/>
            <person name="Lipzen A."/>
            <person name="Pangilinan J."/>
            <person name="LaButti K."/>
            <person name="Hainaut M."/>
            <person name="Henrissat B."/>
            <person name="Grigoriev I.V."/>
            <person name="Spatafora J.W."/>
            <person name="Aime M.C."/>
        </authorList>
    </citation>
    <scope>NUCLEOTIDE SEQUENCE [LARGE SCALE GENOMIC DNA]</scope>
    <source>
        <strain evidence="8">MCA 4198</strain>
    </source>
</reference>
<feature type="compositionally biased region" description="Polar residues" evidence="5">
    <location>
        <begin position="1"/>
        <end position="17"/>
    </location>
</feature>
<evidence type="ECO:0000256" key="2">
    <source>
        <dbReference type="ARBA" id="ARBA00022729"/>
    </source>
</evidence>
<feature type="region of interest" description="Disordered" evidence="5">
    <location>
        <begin position="1"/>
        <end position="27"/>
    </location>
</feature>
<evidence type="ECO:0000256" key="4">
    <source>
        <dbReference type="RuleBase" id="RU361188"/>
    </source>
</evidence>
<keyword evidence="6" id="KW-0472">Membrane</keyword>
<evidence type="ECO:0000256" key="3">
    <source>
        <dbReference type="ARBA" id="ARBA00022801"/>
    </source>
</evidence>
<dbReference type="AlphaFoldDB" id="A0A316YKZ2"/>
<protein>
    <submittedName>
        <fullName evidence="8">Glycoside hydrolase</fullName>
    </submittedName>
</protein>
<keyword evidence="4" id="KW-0326">Glycosidase</keyword>
<keyword evidence="9" id="KW-1185">Reference proteome</keyword>
<dbReference type="STRING" id="215250.A0A316YKZ2"/>
<proteinExistence type="inferred from homology"/>
<dbReference type="GO" id="GO:0016020">
    <property type="term" value="C:membrane"/>
    <property type="evidence" value="ECO:0007669"/>
    <property type="project" value="GOC"/>
</dbReference>
<evidence type="ECO:0000313" key="8">
    <source>
        <dbReference type="EMBL" id="PWN89318.1"/>
    </source>
</evidence>
<dbReference type="Proteomes" id="UP000245768">
    <property type="component" value="Unassembled WGS sequence"/>
</dbReference>
<keyword evidence="6" id="KW-0812">Transmembrane</keyword>
<dbReference type="Pfam" id="PF02055">
    <property type="entry name" value="Glyco_hydro_30"/>
    <property type="match status" value="1"/>
</dbReference>
<dbReference type="InterPro" id="IPR001139">
    <property type="entry name" value="Glyco_hydro_30"/>
</dbReference>
<dbReference type="RefSeq" id="XP_025376516.1">
    <property type="nucleotide sequence ID" value="XM_025525154.1"/>
</dbReference>
<dbReference type="GO" id="GO:0004348">
    <property type="term" value="F:glucosylceramidase activity"/>
    <property type="evidence" value="ECO:0007669"/>
    <property type="project" value="InterPro"/>
</dbReference>
<organism evidence="8 9">
    <name type="scientific">Acaromyces ingoldii</name>
    <dbReference type="NCBI Taxonomy" id="215250"/>
    <lineage>
        <taxon>Eukaryota</taxon>
        <taxon>Fungi</taxon>
        <taxon>Dikarya</taxon>
        <taxon>Basidiomycota</taxon>
        <taxon>Ustilaginomycotina</taxon>
        <taxon>Exobasidiomycetes</taxon>
        <taxon>Exobasidiales</taxon>
        <taxon>Cryptobasidiaceae</taxon>
        <taxon>Acaromyces</taxon>
    </lineage>
</organism>
<evidence type="ECO:0000259" key="7">
    <source>
        <dbReference type="Pfam" id="PF02055"/>
    </source>
</evidence>
<dbReference type="EMBL" id="KZ819637">
    <property type="protein sequence ID" value="PWN89318.1"/>
    <property type="molecule type" value="Genomic_DNA"/>
</dbReference>
<keyword evidence="3 4" id="KW-0378">Hydrolase</keyword>
<keyword evidence="2" id="KW-0732">Signal</keyword>
<dbReference type="Gene3D" id="3.20.20.80">
    <property type="entry name" value="Glycosidases"/>
    <property type="match status" value="1"/>
</dbReference>
<dbReference type="SUPFAM" id="SSF51445">
    <property type="entry name" value="(Trans)glycosidases"/>
    <property type="match status" value="1"/>
</dbReference>
<name>A0A316YKZ2_9BASI</name>
<feature type="transmembrane region" description="Helical" evidence="6">
    <location>
        <begin position="55"/>
        <end position="77"/>
    </location>
</feature>
<dbReference type="InterPro" id="IPR013780">
    <property type="entry name" value="Glyco_hydro_b"/>
</dbReference>
<evidence type="ECO:0000256" key="1">
    <source>
        <dbReference type="ARBA" id="ARBA00005382"/>
    </source>
</evidence>
<dbReference type="InterPro" id="IPR033453">
    <property type="entry name" value="Glyco_hydro_30_TIM-barrel"/>
</dbReference>
<evidence type="ECO:0000256" key="6">
    <source>
        <dbReference type="SAM" id="Phobius"/>
    </source>
</evidence>
<dbReference type="InterPro" id="IPR017853">
    <property type="entry name" value="GH"/>
</dbReference>
<evidence type="ECO:0000313" key="9">
    <source>
        <dbReference type="Proteomes" id="UP000245768"/>
    </source>
</evidence>
<keyword evidence="6" id="KW-1133">Transmembrane helix</keyword>
<dbReference type="InParanoid" id="A0A316YKZ2"/>
<dbReference type="Gene3D" id="2.60.40.1180">
    <property type="entry name" value="Golgi alpha-mannosidase II"/>
    <property type="match status" value="1"/>
</dbReference>
<dbReference type="OrthoDB" id="2160638at2759"/>
<evidence type="ECO:0000256" key="5">
    <source>
        <dbReference type="SAM" id="MobiDB-lite"/>
    </source>
</evidence>
<dbReference type="GeneID" id="37047070"/>
<dbReference type="GO" id="GO:0006680">
    <property type="term" value="P:glucosylceramide catabolic process"/>
    <property type="evidence" value="ECO:0007669"/>
    <property type="project" value="TreeGrafter"/>
</dbReference>
<dbReference type="SMR" id="A0A316YKZ2"/>
<feature type="domain" description="Glycosyl hydrolase family 30 TIM-barrel" evidence="7">
    <location>
        <begin position="149"/>
        <end position="463"/>
    </location>
</feature>
<gene>
    <name evidence="8" type="ORF">FA10DRAFT_302670</name>
</gene>
<dbReference type="PANTHER" id="PTHR11069">
    <property type="entry name" value="GLUCOSYLCERAMIDASE"/>
    <property type="match status" value="1"/>
</dbReference>
<comment type="similarity">
    <text evidence="1 4">Belongs to the glycosyl hydrolase 30 family.</text>
</comment>
<sequence length="581" mass="62910">MARHSFSSVPATATPGSQEEAKLQSGEEVYTTTPQWWWSKKFASGRARNNRKRNILIIIGLVLLAIIALAVGLGVGLTRGTGKPMAHLPTGGQDDSQSGLRQSGFYVTSYSGNQQRFAWTEQPLSFITGNQQNRVVVSINDTNVGQTMTGWGAAMTDSSAYLLSSLKSQNRTAYDTTMAYLFNRRTGINILRVPIGTSDFNPQTWQYTMADQEGVQANADDTVGPLSTFNMDGANRYIIPAIKDALVYNPDLKLALLPWSPPAWMKTNRGINSGSLSPDAIGILPEYLVKSVQGFRDALGGNVMPWALSVQNEPTNPTAYPSMSMNNDYELRILAELRGRLAQEGLSSVQLLGHEDNFINWDDAAALMRYNSSALDGIAWHCYNGSSAYIANYTSNSNNQLAGKTMHMTECSGQDSTTQSDATSLQWWMTNIFTLPKLGVSSVIVWNLALDSSNGPRLDRAYCQDCAGALQIDTSNGVSTNLQSPLLAQHAVASSDLTRFGGGPASLIESTVSNDGADCIDAKAFAANWTVSPTSSTSNVKRYGVVIENTCDQMQQAYLARNGQQASVNVPSGITTFVWTA</sequence>
<dbReference type="PANTHER" id="PTHR11069:SF23">
    <property type="entry name" value="LYSOSOMAL ACID GLUCOSYLCERAMIDASE"/>
    <property type="match status" value="1"/>
</dbReference>
<accession>A0A316YKZ2</accession>